<evidence type="ECO:0000256" key="2">
    <source>
        <dbReference type="ARBA" id="ARBA00022771"/>
    </source>
</evidence>
<evidence type="ECO:0000259" key="6">
    <source>
        <dbReference type="PROSITE" id="PS50089"/>
    </source>
</evidence>
<dbReference type="Pfam" id="PF00097">
    <property type="entry name" value="zf-C3HC4"/>
    <property type="match status" value="1"/>
</dbReference>
<dbReference type="InterPro" id="IPR018957">
    <property type="entry name" value="Znf_C3HC4_RING-type"/>
</dbReference>
<feature type="domain" description="RING-type" evidence="6">
    <location>
        <begin position="100"/>
        <end position="156"/>
    </location>
</feature>
<dbReference type="SMART" id="SM00184">
    <property type="entry name" value="RING"/>
    <property type="match status" value="1"/>
</dbReference>
<feature type="region of interest" description="Disordered" evidence="5">
    <location>
        <begin position="45"/>
        <end position="77"/>
    </location>
</feature>
<feature type="compositionally biased region" description="Basic and acidic residues" evidence="5">
    <location>
        <begin position="1"/>
        <end position="10"/>
    </location>
</feature>
<dbReference type="Gene3D" id="3.30.40.10">
    <property type="entry name" value="Zinc/RING finger domain, C3HC4 (zinc finger)"/>
    <property type="match status" value="1"/>
</dbReference>
<evidence type="ECO:0000313" key="8">
    <source>
        <dbReference type="Proteomes" id="UP001152130"/>
    </source>
</evidence>
<feature type="region of interest" description="Disordered" evidence="5">
    <location>
        <begin position="1"/>
        <end position="26"/>
    </location>
</feature>
<evidence type="ECO:0000256" key="5">
    <source>
        <dbReference type="SAM" id="MobiDB-lite"/>
    </source>
</evidence>
<evidence type="ECO:0000256" key="3">
    <source>
        <dbReference type="ARBA" id="ARBA00022833"/>
    </source>
</evidence>
<feature type="compositionally biased region" description="Polar residues" evidence="5">
    <location>
        <begin position="66"/>
        <end position="77"/>
    </location>
</feature>
<keyword evidence="8" id="KW-1185">Reference proteome</keyword>
<name>A0A9W8PFF9_9HYPO</name>
<dbReference type="EMBL" id="JAPDHF010000025">
    <property type="protein sequence ID" value="KAJ4004106.1"/>
    <property type="molecule type" value="Genomic_DNA"/>
</dbReference>
<dbReference type="Proteomes" id="UP001152130">
    <property type="component" value="Unassembled WGS sequence"/>
</dbReference>
<dbReference type="InterPro" id="IPR013083">
    <property type="entry name" value="Znf_RING/FYVE/PHD"/>
</dbReference>
<evidence type="ECO:0000256" key="4">
    <source>
        <dbReference type="PROSITE-ProRule" id="PRU00175"/>
    </source>
</evidence>
<comment type="caution">
    <text evidence="7">The sequence shown here is derived from an EMBL/GenBank/DDBJ whole genome shotgun (WGS) entry which is preliminary data.</text>
</comment>
<reference evidence="7" key="1">
    <citation type="submission" date="2022-10" db="EMBL/GenBank/DDBJ databases">
        <title>Fusarium specimens isolated from Avocado Roots.</title>
        <authorList>
            <person name="Stajich J."/>
            <person name="Roper C."/>
            <person name="Heimlech-Rivalta G."/>
        </authorList>
    </citation>
    <scope>NUCLEOTIDE SEQUENCE</scope>
    <source>
        <strain evidence="7">CF00143</strain>
    </source>
</reference>
<proteinExistence type="predicted"/>
<keyword evidence="2 4" id="KW-0863">Zinc-finger</keyword>
<dbReference type="InterPro" id="IPR047134">
    <property type="entry name" value="RNF4"/>
</dbReference>
<dbReference type="PROSITE" id="PS50089">
    <property type="entry name" value="ZF_RING_2"/>
    <property type="match status" value="1"/>
</dbReference>
<accession>A0A9W8PFF9</accession>
<protein>
    <recommendedName>
        <fullName evidence="6">RING-type domain-containing protein</fullName>
    </recommendedName>
</protein>
<organism evidence="7 8">
    <name type="scientific">Fusarium irregulare</name>
    <dbReference type="NCBI Taxonomy" id="2494466"/>
    <lineage>
        <taxon>Eukaryota</taxon>
        <taxon>Fungi</taxon>
        <taxon>Dikarya</taxon>
        <taxon>Ascomycota</taxon>
        <taxon>Pezizomycotina</taxon>
        <taxon>Sordariomycetes</taxon>
        <taxon>Hypocreomycetidae</taxon>
        <taxon>Hypocreales</taxon>
        <taxon>Nectriaceae</taxon>
        <taxon>Fusarium</taxon>
        <taxon>Fusarium incarnatum-equiseti species complex</taxon>
    </lineage>
</organism>
<evidence type="ECO:0000313" key="7">
    <source>
        <dbReference type="EMBL" id="KAJ4004106.1"/>
    </source>
</evidence>
<gene>
    <name evidence="7" type="ORF">NW766_011963</name>
</gene>
<dbReference type="GO" id="GO:0008270">
    <property type="term" value="F:zinc ion binding"/>
    <property type="evidence" value="ECO:0007669"/>
    <property type="project" value="UniProtKB-KW"/>
</dbReference>
<dbReference type="SUPFAM" id="SSF57850">
    <property type="entry name" value="RING/U-box"/>
    <property type="match status" value="1"/>
</dbReference>
<evidence type="ECO:0000256" key="1">
    <source>
        <dbReference type="ARBA" id="ARBA00022723"/>
    </source>
</evidence>
<feature type="compositionally biased region" description="Low complexity" evidence="5">
    <location>
        <begin position="45"/>
        <end position="57"/>
    </location>
</feature>
<dbReference type="PANTHER" id="PTHR23041">
    <property type="entry name" value="RING FINGER DOMAIN-CONTAINING"/>
    <property type="match status" value="1"/>
</dbReference>
<sequence>MLPSVLDDRSNNSSLPNQLFGHSLPNMESTTNSISADLANTILTDTDSTDTNPTDNNLIENDLTDTEPSNTDPITNTNWPTLLREVQDDPDNKRVLRLTCDICFELMATSPGQDPGNLCHEAIILPCGHMFGQSCIEEWIQSKERRHYKYSCPKCRAVMKPFVKCHHPIRGRCIPPSRDEYPNVSPMITPGARQFAKCTRCVATGGLELLRKLTGKPRVELEPGQAFVFRLVSPDASQQFIYPYIKGKEYRVDRNFRVPPNVRRVWDRIQNRLNTEAEAYWFEMDIGRWELVLSVMDVRDGNQENETVVEAGAAPGEKLFNIYGRE</sequence>
<keyword evidence="3" id="KW-0862">Zinc</keyword>
<keyword evidence="1" id="KW-0479">Metal-binding</keyword>
<dbReference type="InterPro" id="IPR001841">
    <property type="entry name" value="Znf_RING"/>
</dbReference>
<dbReference type="AlphaFoldDB" id="A0A9W8PFF9"/>
<dbReference type="PANTHER" id="PTHR23041:SF78">
    <property type="entry name" value="E3 UBIQUITIN-PROTEIN LIGASE RNF4"/>
    <property type="match status" value="1"/>
</dbReference>